<organism evidence="2 3">
    <name type="scientific">Pseudocercospora musae</name>
    <dbReference type="NCBI Taxonomy" id="113226"/>
    <lineage>
        <taxon>Eukaryota</taxon>
        <taxon>Fungi</taxon>
        <taxon>Dikarya</taxon>
        <taxon>Ascomycota</taxon>
        <taxon>Pezizomycotina</taxon>
        <taxon>Dothideomycetes</taxon>
        <taxon>Dothideomycetidae</taxon>
        <taxon>Mycosphaerellales</taxon>
        <taxon>Mycosphaerellaceae</taxon>
        <taxon>Pseudocercospora</taxon>
    </lineage>
</organism>
<feature type="compositionally biased region" description="Polar residues" evidence="1">
    <location>
        <begin position="625"/>
        <end position="652"/>
    </location>
</feature>
<dbReference type="AlphaFoldDB" id="A0A139I6M8"/>
<evidence type="ECO:0000313" key="3">
    <source>
        <dbReference type="Proteomes" id="UP000073492"/>
    </source>
</evidence>
<feature type="compositionally biased region" description="Basic and acidic residues" evidence="1">
    <location>
        <begin position="548"/>
        <end position="587"/>
    </location>
</feature>
<reference evidence="2 3" key="1">
    <citation type="submission" date="2015-07" db="EMBL/GenBank/DDBJ databases">
        <title>Comparative genomics of the Sigatoka disease complex on banana suggests a link between parallel evolutionary changes in Pseudocercospora fijiensis and Pseudocercospora eumusae and increased virulence on the banana host.</title>
        <authorList>
            <person name="Chang T.-C."/>
            <person name="Salvucci A."/>
            <person name="Crous P.W."/>
            <person name="Stergiopoulos I."/>
        </authorList>
    </citation>
    <scope>NUCLEOTIDE SEQUENCE [LARGE SCALE GENOMIC DNA]</scope>
    <source>
        <strain evidence="2 3">CBS 116634</strain>
    </source>
</reference>
<protein>
    <submittedName>
        <fullName evidence="2">Uncharacterized protein</fullName>
    </submittedName>
</protein>
<dbReference type="OrthoDB" id="5389734at2759"/>
<feature type="region of interest" description="Disordered" evidence="1">
    <location>
        <begin position="417"/>
        <end position="671"/>
    </location>
</feature>
<dbReference type="Proteomes" id="UP000073492">
    <property type="component" value="Unassembled WGS sequence"/>
</dbReference>
<feature type="compositionally biased region" description="Basic and acidic residues" evidence="1">
    <location>
        <begin position="501"/>
        <end position="510"/>
    </location>
</feature>
<sequence length="671" mass="74520">MAAQHAIESSEDEFHSLSAQGEAADDGDDDESEPALMPPPKHPVPSFQGAFEESIVESTQDAHESNSDGDTDAEMRRRRLLEAERYEGVGTSWKHKPGAKYHPFVKLMAQIVFGLHLLKEGQAKSNQEVVRILQSHVNEVDSFLERTSDDFDLAIKDIEERVRYLKLPMQHMDVFEVMLDEKKFRTELLAGNEKIEKIVEKTGKAMNAAVFDIENGIRSTRELSYYLTTIEGRWPTSNSDIAQVFAAMRGNEQGWDKYLKDLKTKSKNLRHNLATLESTISDISKHAAAASRRNKPQSNTLSPAIGHSSKSSAALSPLRSKFAKGSAVYRKPGPWLDKPLPREPCAGVAASQAANSKPHPVPFDTRYEQPRQRIPTPASRSNANGSGSPRRPQTATGPSDGRAHARDSMKDLADFLRNSGGLRSHPPDGGKTGRSPAKKPNRSQSQGGARMMTSSTEKKQFRRSRSIGAIPTIQESQRRTIPRKPVGSRTTTSDAKNPKPRFNELGRKESTTLGSFSRRLSRRLNNTGQTTYHTPHRPSVSRPVDSAHTSEKQRRSEDIASDHDKDLVPELEKDLPSDPMRDSKDQPRPGSRQNHSLFPKDTGPLTPSQASLRENSPSPPRTGKTWISSNDNSPTSIFTQPTTHGSKASRTLSLRKLFSHRKGESRNFMVS</sequence>
<name>A0A139I6M8_9PEZI</name>
<feature type="compositionally biased region" description="Polar residues" evidence="1">
    <location>
        <begin position="605"/>
        <end position="616"/>
    </location>
</feature>
<dbReference type="EMBL" id="LFZO01000271">
    <property type="protein sequence ID" value="KXT10265.1"/>
    <property type="molecule type" value="Genomic_DNA"/>
</dbReference>
<gene>
    <name evidence="2" type="ORF">AC579_6614</name>
</gene>
<accession>A0A139I6M8</accession>
<feature type="compositionally biased region" description="Polar residues" evidence="1">
    <location>
        <begin position="378"/>
        <end position="397"/>
    </location>
</feature>
<keyword evidence="3" id="KW-1185">Reference proteome</keyword>
<evidence type="ECO:0000256" key="1">
    <source>
        <dbReference type="SAM" id="MobiDB-lite"/>
    </source>
</evidence>
<feature type="region of interest" description="Disordered" evidence="1">
    <location>
        <begin position="1"/>
        <end position="74"/>
    </location>
</feature>
<feature type="compositionally biased region" description="Polar residues" evidence="1">
    <location>
        <begin position="442"/>
        <end position="455"/>
    </location>
</feature>
<feature type="compositionally biased region" description="Acidic residues" evidence="1">
    <location>
        <begin position="23"/>
        <end position="33"/>
    </location>
</feature>
<feature type="compositionally biased region" description="Low complexity" evidence="1">
    <location>
        <begin position="511"/>
        <end position="528"/>
    </location>
</feature>
<feature type="compositionally biased region" description="Polar residues" evidence="1">
    <location>
        <begin position="296"/>
        <end position="314"/>
    </location>
</feature>
<proteinExistence type="predicted"/>
<comment type="caution">
    <text evidence="2">The sequence shown here is derived from an EMBL/GenBank/DDBJ whole genome shotgun (WGS) entry which is preliminary data.</text>
</comment>
<evidence type="ECO:0000313" key="2">
    <source>
        <dbReference type="EMBL" id="KXT10265.1"/>
    </source>
</evidence>
<dbReference type="STRING" id="113226.A0A139I6M8"/>
<feature type="region of interest" description="Disordered" evidence="1">
    <location>
        <begin position="287"/>
        <end position="405"/>
    </location>
</feature>